<dbReference type="SMART" id="SM00984">
    <property type="entry name" value="UDPG_MGDP_dh_C"/>
    <property type="match status" value="1"/>
</dbReference>
<dbReference type="InterPro" id="IPR017476">
    <property type="entry name" value="UDP-Glc/GDP-Man"/>
</dbReference>
<name>A0A6J4JHB9_9ACTN</name>
<accession>A0A6J4JHB9</accession>
<dbReference type="EC" id="1.1.1.22" evidence="3 7"/>
<comment type="catalytic activity">
    <reaction evidence="6 7">
        <text>UDP-alpha-D-glucose + 2 NAD(+) + H2O = UDP-alpha-D-glucuronate + 2 NADH + 3 H(+)</text>
        <dbReference type="Rhea" id="RHEA:23596"/>
        <dbReference type="ChEBI" id="CHEBI:15377"/>
        <dbReference type="ChEBI" id="CHEBI:15378"/>
        <dbReference type="ChEBI" id="CHEBI:57540"/>
        <dbReference type="ChEBI" id="CHEBI:57945"/>
        <dbReference type="ChEBI" id="CHEBI:58052"/>
        <dbReference type="ChEBI" id="CHEBI:58885"/>
        <dbReference type="EC" id="1.1.1.22"/>
    </reaction>
</comment>
<evidence type="ECO:0000256" key="1">
    <source>
        <dbReference type="ARBA" id="ARBA00004701"/>
    </source>
</evidence>
<dbReference type="NCBIfam" id="TIGR03026">
    <property type="entry name" value="NDP-sugDHase"/>
    <property type="match status" value="1"/>
</dbReference>
<comment type="pathway">
    <text evidence="1">Nucleotide-sugar biosynthesis; UDP-alpha-D-glucuronate biosynthesis; UDP-alpha-D-glucuronate from UDP-alpha-D-glucose: step 1/1.</text>
</comment>
<evidence type="ECO:0000259" key="11">
    <source>
        <dbReference type="SMART" id="SM00984"/>
    </source>
</evidence>
<feature type="binding site" evidence="9">
    <location>
        <position position="200"/>
    </location>
    <ligand>
        <name>substrate</name>
    </ligand>
</feature>
<dbReference type="InterPro" id="IPR014026">
    <property type="entry name" value="UDP-Glc/GDP-Man_DH_dimer"/>
</dbReference>
<evidence type="ECO:0000256" key="3">
    <source>
        <dbReference type="ARBA" id="ARBA00012954"/>
    </source>
</evidence>
<feature type="binding site" evidence="9">
    <location>
        <position position="317"/>
    </location>
    <ligand>
        <name>substrate</name>
    </ligand>
</feature>
<dbReference type="GO" id="GO:0006065">
    <property type="term" value="P:UDP-glucuronate biosynthetic process"/>
    <property type="evidence" value="ECO:0007669"/>
    <property type="project" value="UniProtKB-UniPathway"/>
</dbReference>
<dbReference type="InterPro" id="IPR001732">
    <property type="entry name" value="UDP-Glc/GDP-Man_DH_N"/>
</dbReference>
<dbReference type="PIRSF" id="PIRSF000124">
    <property type="entry name" value="UDPglc_GDPman_dh"/>
    <property type="match status" value="1"/>
</dbReference>
<dbReference type="SUPFAM" id="SSF48179">
    <property type="entry name" value="6-phosphogluconate dehydrogenase C-terminal domain-like"/>
    <property type="match status" value="1"/>
</dbReference>
<dbReference type="SUPFAM" id="SSF52413">
    <property type="entry name" value="UDP-glucose/GDP-mannose dehydrogenase C-terminal domain"/>
    <property type="match status" value="1"/>
</dbReference>
<reference evidence="12" key="1">
    <citation type="submission" date="2020-02" db="EMBL/GenBank/DDBJ databases">
        <authorList>
            <person name="Meier V. D."/>
        </authorList>
    </citation>
    <scope>NUCLEOTIDE SEQUENCE</scope>
    <source>
        <strain evidence="12">AVDCRST_MAG10</strain>
    </source>
</reference>
<dbReference type="GO" id="GO:0051287">
    <property type="term" value="F:NAD binding"/>
    <property type="evidence" value="ECO:0007669"/>
    <property type="project" value="InterPro"/>
</dbReference>
<dbReference type="Gene3D" id="3.40.50.720">
    <property type="entry name" value="NAD(P)-binding Rossmann-like Domain"/>
    <property type="match status" value="2"/>
</dbReference>
<dbReference type="Pfam" id="PF03720">
    <property type="entry name" value="UDPG_MGDP_dh_C"/>
    <property type="match status" value="1"/>
</dbReference>
<evidence type="ECO:0000256" key="2">
    <source>
        <dbReference type="ARBA" id="ARBA00006601"/>
    </source>
</evidence>
<dbReference type="PANTHER" id="PTHR43750:SF3">
    <property type="entry name" value="UDP-GLUCOSE 6-DEHYDROGENASE TUAD"/>
    <property type="match status" value="1"/>
</dbReference>
<evidence type="ECO:0000256" key="6">
    <source>
        <dbReference type="ARBA" id="ARBA00047473"/>
    </source>
</evidence>
<feature type="binding site" evidence="10">
    <location>
        <position position="324"/>
    </location>
    <ligand>
        <name>NAD(+)</name>
        <dbReference type="ChEBI" id="CHEBI:57540"/>
    </ligand>
</feature>
<feature type="binding site" evidence="9">
    <location>
        <position position="253"/>
    </location>
    <ligand>
        <name>substrate</name>
    </ligand>
</feature>
<dbReference type="AlphaFoldDB" id="A0A6J4JHB9"/>
<feature type="binding site" evidence="10">
    <location>
        <position position="259"/>
    </location>
    <ligand>
        <name>NAD(+)</name>
        <dbReference type="ChEBI" id="CHEBI:57540"/>
    </ligand>
</feature>
<dbReference type="GO" id="GO:0000271">
    <property type="term" value="P:polysaccharide biosynthetic process"/>
    <property type="evidence" value="ECO:0007669"/>
    <property type="project" value="InterPro"/>
</dbReference>
<dbReference type="Gene3D" id="1.20.5.100">
    <property type="entry name" value="Cytochrome c1, transmembrane anchor, C-terminal"/>
    <property type="match status" value="1"/>
</dbReference>
<dbReference type="Pfam" id="PF00984">
    <property type="entry name" value="UDPG_MGDP_dh"/>
    <property type="match status" value="1"/>
</dbReference>
<organism evidence="12">
    <name type="scientific">uncultured Acidimicrobiales bacterium</name>
    <dbReference type="NCBI Taxonomy" id="310071"/>
    <lineage>
        <taxon>Bacteria</taxon>
        <taxon>Bacillati</taxon>
        <taxon>Actinomycetota</taxon>
        <taxon>Acidimicrobiia</taxon>
        <taxon>Acidimicrobiales</taxon>
        <taxon>environmental samples</taxon>
    </lineage>
</organism>
<feature type="binding site" evidence="10">
    <location>
        <position position="151"/>
    </location>
    <ligand>
        <name>NAD(+)</name>
        <dbReference type="ChEBI" id="CHEBI:57540"/>
    </ligand>
</feature>
<dbReference type="PIRSF" id="PIRSF500134">
    <property type="entry name" value="UDPglc_DH_bac"/>
    <property type="match status" value="1"/>
</dbReference>
<evidence type="ECO:0000256" key="4">
    <source>
        <dbReference type="ARBA" id="ARBA00023002"/>
    </source>
</evidence>
<feature type="active site" description="Nucleophile" evidence="8">
    <location>
        <position position="256"/>
    </location>
</feature>
<dbReference type="PANTHER" id="PTHR43750">
    <property type="entry name" value="UDP-GLUCOSE 6-DEHYDROGENASE TUAD"/>
    <property type="match status" value="1"/>
</dbReference>
<evidence type="ECO:0000256" key="7">
    <source>
        <dbReference type="PIRNR" id="PIRNR000124"/>
    </source>
</evidence>
<evidence type="ECO:0000256" key="9">
    <source>
        <dbReference type="PIRSR" id="PIRSR500134-2"/>
    </source>
</evidence>
<dbReference type="InterPro" id="IPR036291">
    <property type="entry name" value="NAD(P)-bd_dom_sf"/>
</dbReference>
<feature type="binding site" evidence="10">
    <location>
        <position position="31"/>
    </location>
    <ligand>
        <name>NAD(+)</name>
        <dbReference type="ChEBI" id="CHEBI:57540"/>
    </ligand>
</feature>
<keyword evidence="4 7" id="KW-0560">Oxidoreductase</keyword>
<evidence type="ECO:0000256" key="5">
    <source>
        <dbReference type="ARBA" id="ARBA00023027"/>
    </source>
</evidence>
<feature type="binding site" evidence="10">
    <location>
        <position position="87"/>
    </location>
    <ligand>
        <name>NAD(+)</name>
        <dbReference type="ChEBI" id="CHEBI:57540"/>
    </ligand>
</feature>
<comment type="similarity">
    <text evidence="2 7">Belongs to the UDP-glucose/GDP-mannose dehydrogenase family.</text>
</comment>
<evidence type="ECO:0000256" key="8">
    <source>
        <dbReference type="PIRSR" id="PIRSR500134-1"/>
    </source>
</evidence>
<feature type="binding site" evidence="9">
    <location>
        <begin position="245"/>
        <end position="249"/>
    </location>
    <ligand>
        <name>substrate</name>
    </ligand>
</feature>
<feature type="binding site" evidence="10">
    <location>
        <position position="36"/>
    </location>
    <ligand>
        <name>NAD(+)</name>
        <dbReference type="ChEBI" id="CHEBI:57540"/>
    </ligand>
</feature>
<keyword evidence="5 7" id="KW-0520">NAD</keyword>
<feature type="binding site" evidence="10">
    <location>
        <position position="122"/>
    </location>
    <ligand>
        <name>NAD(+)</name>
        <dbReference type="ChEBI" id="CHEBI:57540"/>
    </ligand>
</feature>
<dbReference type="GO" id="GO:0003979">
    <property type="term" value="F:UDP-glucose 6-dehydrogenase activity"/>
    <property type="evidence" value="ECO:0007669"/>
    <property type="project" value="UniProtKB-EC"/>
</dbReference>
<evidence type="ECO:0000256" key="10">
    <source>
        <dbReference type="PIRSR" id="PIRSR500134-3"/>
    </source>
</evidence>
<proteinExistence type="inferred from homology"/>
<dbReference type="InterPro" id="IPR036220">
    <property type="entry name" value="UDP-Glc/GDP-Man_DH_C_sf"/>
</dbReference>
<dbReference type="InterPro" id="IPR014027">
    <property type="entry name" value="UDP-Glc/GDP-Man_DH_C"/>
</dbReference>
<dbReference type="InterPro" id="IPR028357">
    <property type="entry name" value="UDPglc_DH_bac"/>
</dbReference>
<feature type="domain" description="UDP-glucose/GDP-mannose dehydrogenase C-terminal" evidence="11">
    <location>
        <begin position="310"/>
        <end position="414"/>
    </location>
</feature>
<dbReference type="UniPathway" id="UPA00038">
    <property type="reaction ID" value="UER00491"/>
</dbReference>
<gene>
    <name evidence="12" type="ORF">AVDCRST_MAG10-3780</name>
</gene>
<protein>
    <recommendedName>
        <fullName evidence="3 7">UDP-glucose 6-dehydrogenase</fullName>
        <ecNumber evidence="3 7">1.1.1.22</ecNumber>
    </recommendedName>
</protein>
<evidence type="ECO:0000313" key="12">
    <source>
        <dbReference type="EMBL" id="CAA9279088.1"/>
    </source>
</evidence>
<feature type="binding site" evidence="9">
    <location>
        <begin position="148"/>
        <end position="151"/>
    </location>
    <ligand>
        <name>substrate</name>
    </ligand>
</feature>
<sequence>MSTIAVIGAGYVGLTTAACFGHLGHKVTCADVVPEKIERLSRGDIPILEAGLSELVREGLDGGRLSFVLGAGAAVEGAEFVYLCVPTPQGDDGSADLSYIRAAATEMGPLLAPECIVVNKSTVPVGSTRVVEEVLGRDDVSVVSNPEFMREGSAVHDFLNPDRIVIGSHDQVAAARVASLFSALRAPVIVTDPASAETIKYASNAFLAAKVTFANAVANVCEGVGADVRDVLLGMGYDKRIGFEFLKPGPGYGGSCFPKDIRALIRIAEDAGYDFDLLRGVDAVNDEQFARVVAKVERMAGGSVDGQVVAAWGLTFKARTDDLRQSPALEVLHRLREMGAEVRAYDPAVTRAVAENDGRLEGISVGGDPYGVCDGASVLVVLTEWEEFRRLDFAKVAAALDEPRVVDARNLLDPAALRRRGFTYEGIGR</sequence>
<dbReference type="EMBL" id="CADCTB010000224">
    <property type="protein sequence ID" value="CAA9279088.1"/>
    <property type="molecule type" value="Genomic_DNA"/>
</dbReference>
<dbReference type="InterPro" id="IPR008927">
    <property type="entry name" value="6-PGluconate_DH-like_C_sf"/>
</dbReference>
<dbReference type="SUPFAM" id="SSF51735">
    <property type="entry name" value="NAD(P)-binding Rossmann-fold domains"/>
    <property type="match status" value="1"/>
</dbReference>
<dbReference type="Pfam" id="PF03721">
    <property type="entry name" value="UDPG_MGDP_dh_N"/>
    <property type="match status" value="1"/>
</dbReference>